<dbReference type="AlphaFoldDB" id="A0A7W9EQD9"/>
<feature type="transmembrane region" description="Helical" evidence="1">
    <location>
        <begin position="46"/>
        <end position="62"/>
    </location>
</feature>
<evidence type="ECO:0000313" key="2">
    <source>
        <dbReference type="EMBL" id="MBB5706394.1"/>
    </source>
</evidence>
<keyword evidence="1" id="KW-0472">Membrane</keyword>
<organism evidence="2 3">
    <name type="scientific">Sphingopyxis panaciterrulae</name>
    <dbReference type="NCBI Taxonomy" id="462372"/>
    <lineage>
        <taxon>Bacteria</taxon>
        <taxon>Pseudomonadati</taxon>
        <taxon>Pseudomonadota</taxon>
        <taxon>Alphaproteobacteria</taxon>
        <taxon>Sphingomonadales</taxon>
        <taxon>Sphingomonadaceae</taxon>
        <taxon>Sphingopyxis</taxon>
    </lineage>
</organism>
<comment type="caution">
    <text evidence="2">The sequence shown here is derived from an EMBL/GenBank/DDBJ whole genome shotgun (WGS) entry which is preliminary data.</text>
</comment>
<keyword evidence="1" id="KW-0812">Transmembrane</keyword>
<gene>
    <name evidence="2" type="ORF">FHR21_001746</name>
</gene>
<keyword evidence="1" id="KW-1133">Transmembrane helix</keyword>
<reference evidence="2 3" key="1">
    <citation type="submission" date="2020-08" db="EMBL/GenBank/DDBJ databases">
        <title>Genomic Encyclopedia of Type Strains, Phase IV (KMG-IV): sequencing the most valuable type-strain genomes for metagenomic binning, comparative biology and taxonomic classification.</title>
        <authorList>
            <person name="Goeker M."/>
        </authorList>
    </citation>
    <scope>NUCLEOTIDE SEQUENCE [LARGE SCALE GENOMIC DNA]</scope>
    <source>
        <strain evidence="2 3">DSM 27163</strain>
    </source>
</reference>
<proteinExistence type="predicted"/>
<accession>A0A7W9EQD9</accession>
<feature type="transmembrane region" description="Helical" evidence="1">
    <location>
        <begin position="68"/>
        <end position="87"/>
    </location>
</feature>
<evidence type="ECO:0000313" key="3">
    <source>
        <dbReference type="Proteomes" id="UP000537161"/>
    </source>
</evidence>
<sequence>MFAATFLVQALVAVLSAVVLVGVRLPMPTTAEISGGRPLSAIARQPLFIIAATCGAVSYTLACRGQPLSFSFFSTFAAAFSSFFRRLKTRCI</sequence>
<name>A0A7W9EQD9_9SPHN</name>
<feature type="transmembrane region" description="Helical" evidence="1">
    <location>
        <begin position="6"/>
        <end position="25"/>
    </location>
</feature>
<dbReference type="EMBL" id="JACIJH010000004">
    <property type="protein sequence ID" value="MBB5706394.1"/>
    <property type="molecule type" value="Genomic_DNA"/>
</dbReference>
<protein>
    <submittedName>
        <fullName evidence="2">Uncharacterized protein</fullName>
    </submittedName>
</protein>
<dbReference type="Proteomes" id="UP000537161">
    <property type="component" value="Unassembled WGS sequence"/>
</dbReference>
<evidence type="ECO:0000256" key="1">
    <source>
        <dbReference type="SAM" id="Phobius"/>
    </source>
</evidence>
<keyword evidence="3" id="KW-1185">Reference proteome</keyword>